<gene>
    <name evidence="2" type="ORF">GCM10009107_19610</name>
</gene>
<organism evidence="2 3">
    <name type="scientific">Ideonella azotifigens</name>
    <dbReference type="NCBI Taxonomy" id="513160"/>
    <lineage>
        <taxon>Bacteria</taxon>
        <taxon>Pseudomonadati</taxon>
        <taxon>Pseudomonadota</taxon>
        <taxon>Betaproteobacteria</taxon>
        <taxon>Burkholderiales</taxon>
        <taxon>Sphaerotilaceae</taxon>
        <taxon>Ideonella</taxon>
    </lineage>
</organism>
<dbReference type="Proteomes" id="UP001500279">
    <property type="component" value="Unassembled WGS sequence"/>
</dbReference>
<evidence type="ECO:0008006" key="4">
    <source>
        <dbReference type="Google" id="ProtNLM"/>
    </source>
</evidence>
<evidence type="ECO:0000256" key="1">
    <source>
        <dbReference type="SAM" id="SignalP"/>
    </source>
</evidence>
<accession>A0ABN1JY80</accession>
<keyword evidence="3" id="KW-1185">Reference proteome</keyword>
<proteinExistence type="predicted"/>
<evidence type="ECO:0000313" key="3">
    <source>
        <dbReference type="Proteomes" id="UP001500279"/>
    </source>
</evidence>
<evidence type="ECO:0000313" key="2">
    <source>
        <dbReference type="EMBL" id="GAA0749162.1"/>
    </source>
</evidence>
<sequence>MRPAAIALALAASSSWVHAKVAEIEPNNRCAAAQSIGAAPGVSVSGEIIAGDVDFFRVTATPGKLLQVNLSAALGGGGTLADSIVGVFDSNCQQISQNDYAGPDMDSRALFRVPADGTVIFAAAGFPDFSFTGNPSELGTYSLKVVKPQPPYVTGTVKDAVTGLPLPVGVGPVTLRHCDGPGYDICQTELMTLPVAADGSFALSLSGIDTGYYQLSTSPTGYVTTYGTPFHYDGPDTVFKEALKAKLAPVSVTSPTNCTRATDGGDCEYTVTLTNITANTIDADVWTMVSANMSGGPYGTATFMSGTALYTPAHVQLAPGASTTVTQLLPIAGAPTGILSQGTVYVSKAGKPLATLGQLFFGFTVTPEGATGMTEAQFAQRTQGQALRMQASRQTRQSAQAAAPAPQLSFRGSLLNAETGQPVTDPAPPYVNLYLCMAPGYALCTGYLKSVQVGLDGNFSMDMRRAPAGRYQFWAMGIPGFDIGYSAAFDYDGKAAPAAVNFTVPPKHIVIANITACSNSDALPAGSKCSYGFDLRNTGTTTRTLAFWTSDNVLPTGSPNNNTSFAVPGDGGQAQTLVTLQPGETRHISKGLPQVTKLPVGAHLYPSLWLSTPDKPFEIWASDWVPTVNAVPAAGQP</sequence>
<comment type="caution">
    <text evidence="2">The sequence shown here is derived from an EMBL/GenBank/DDBJ whole genome shotgun (WGS) entry which is preliminary data.</text>
</comment>
<feature type="signal peptide" evidence="1">
    <location>
        <begin position="1"/>
        <end position="19"/>
    </location>
</feature>
<keyword evidence="1" id="KW-0732">Signal</keyword>
<dbReference type="EMBL" id="BAAAEW010000008">
    <property type="protein sequence ID" value="GAA0749162.1"/>
    <property type="molecule type" value="Genomic_DNA"/>
</dbReference>
<reference evidence="2 3" key="1">
    <citation type="journal article" date="2019" name="Int. J. Syst. Evol. Microbiol.">
        <title>The Global Catalogue of Microorganisms (GCM) 10K type strain sequencing project: providing services to taxonomists for standard genome sequencing and annotation.</title>
        <authorList>
            <consortium name="The Broad Institute Genomics Platform"/>
            <consortium name="The Broad Institute Genome Sequencing Center for Infectious Disease"/>
            <person name="Wu L."/>
            <person name="Ma J."/>
        </authorList>
    </citation>
    <scope>NUCLEOTIDE SEQUENCE [LARGE SCALE GENOMIC DNA]</scope>
    <source>
        <strain evidence="2 3">JCM 15503</strain>
    </source>
</reference>
<protein>
    <recommendedName>
        <fullName evidence="4">DUF11 domain-containing protein</fullName>
    </recommendedName>
</protein>
<dbReference type="Gene3D" id="2.60.120.380">
    <property type="match status" value="1"/>
</dbReference>
<name>A0ABN1JY80_9BURK</name>
<feature type="chain" id="PRO_5045318755" description="DUF11 domain-containing protein" evidence="1">
    <location>
        <begin position="20"/>
        <end position="637"/>
    </location>
</feature>